<evidence type="ECO:0000313" key="3">
    <source>
        <dbReference type="Proteomes" id="UP001501079"/>
    </source>
</evidence>
<protein>
    <submittedName>
        <fullName evidence="2">CoA transferase</fullName>
    </submittedName>
</protein>
<gene>
    <name evidence="2" type="ORF">GCM10022287_04110</name>
</gene>
<dbReference type="InterPro" id="IPR023606">
    <property type="entry name" value="CoA-Trfase_III_dom_1_sf"/>
</dbReference>
<dbReference type="Gene3D" id="3.40.50.10540">
    <property type="entry name" value="Crotonobetainyl-coa:carnitine coa-transferase, domain 1"/>
    <property type="match status" value="1"/>
</dbReference>
<dbReference type="Gene3D" id="3.30.1540.10">
    <property type="entry name" value="formyl-coa transferase, domain 3"/>
    <property type="match status" value="1"/>
</dbReference>
<dbReference type="Proteomes" id="UP001501079">
    <property type="component" value="Unassembled WGS sequence"/>
</dbReference>
<dbReference type="Pfam" id="PF02515">
    <property type="entry name" value="CoA_transf_3"/>
    <property type="match status" value="1"/>
</dbReference>
<dbReference type="EMBL" id="BAABBW010000001">
    <property type="protein sequence ID" value="GAA4168681.1"/>
    <property type="molecule type" value="Genomic_DNA"/>
</dbReference>
<evidence type="ECO:0000313" key="2">
    <source>
        <dbReference type="EMBL" id="GAA4168681.1"/>
    </source>
</evidence>
<dbReference type="RefSeq" id="WP_344751606.1">
    <property type="nucleotide sequence ID" value="NZ_BAABBW010000001.1"/>
</dbReference>
<organism evidence="2 3">
    <name type="scientific">Gryllotalpicola koreensis</name>
    <dbReference type="NCBI Taxonomy" id="993086"/>
    <lineage>
        <taxon>Bacteria</taxon>
        <taxon>Bacillati</taxon>
        <taxon>Actinomycetota</taxon>
        <taxon>Actinomycetes</taxon>
        <taxon>Micrococcales</taxon>
        <taxon>Microbacteriaceae</taxon>
        <taxon>Gryllotalpicola</taxon>
    </lineage>
</organism>
<name>A0ABP7ZS85_9MICO</name>
<dbReference type="SUPFAM" id="SSF89796">
    <property type="entry name" value="CoA-transferase family III (CaiB/BaiF)"/>
    <property type="match status" value="1"/>
</dbReference>
<reference evidence="3" key="1">
    <citation type="journal article" date="2019" name="Int. J. Syst. Evol. Microbiol.">
        <title>The Global Catalogue of Microorganisms (GCM) 10K type strain sequencing project: providing services to taxonomists for standard genome sequencing and annotation.</title>
        <authorList>
            <consortium name="The Broad Institute Genomics Platform"/>
            <consortium name="The Broad Institute Genome Sequencing Center for Infectious Disease"/>
            <person name="Wu L."/>
            <person name="Ma J."/>
        </authorList>
    </citation>
    <scope>NUCLEOTIDE SEQUENCE [LARGE SCALE GENOMIC DNA]</scope>
    <source>
        <strain evidence="3">JCM 17591</strain>
    </source>
</reference>
<keyword evidence="1 2" id="KW-0808">Transferase</keyword>
<dbReference type="PANTHER" id="PTHR48207:SF3">
    <property type="entry name" value="SUCCINATE--HYDROXYMETHYLGLUTARATE COA-TRANSFERASE"/>
    <property type="match status" value="1"/>
</dbReference>
<accession>A0ABP7ZS85</accession>
<dbReference type="GO" id="GO:0016740">
    <property type="term" value="F:transferase activity"/>
    <property type="evidence" value="ECO:0007669"/>
    <property type="project" value="UniProtKB-KW"/>
</dbReference>
<dbReference type="InterPro" id="IPR003673">
    <property type="entry name" value="CoA-Trfase_fam_III"/>
</dbReference>
<proteinExistence type="predicted"/>
<sequence>MAGRALDGVRVIDLTQALSGPFCTSLLADQGADVVKIESPRGDMLRHTGPFGEDDTARVYGGVFGNANRNKRSVVLDLKVPEARDALLRLIDEADVLVENFSNGVMERLGLGYDELAARNPRLVYTSIRGFGDARGGASPYAHWPAFDIVAQAMGGLMSITGQDADHRVRVGSGIGDTVPAIFAAFGTVTALLEARVSGKGQYVDVAMVDAVLAVSEVVVNTYSHTRTAPEPIGNQLRGFAPFDVVPAQDGEVTLGAPHNPQWAKLCTVMGRPELITDERFDTDDKRWINREPLYEIVTAWTSSHTVAELIELLGGIVPLGPIFTAEDIFADPHFAAREMLPTVEQPGTGRDIEVTGVVPKLSRTPGDVRHRAPLLGEHTVEVLRAAGLDEAALTALETAGGTVIQEGVLS</sequence>
<keyword evidence="3" id="KW-1185">Reference proteome</keyword>
<comment type="caution">
    <text evidence="2">The sequence shown here is derived from an EMBL/GenBank/DDBJ whole genome shotgun (WGS) entry which is preliminary data.</text>
</comment>
<evidence type="ECO:0000256" key="1">
    <source>
        <dbReference type="ARBA" id="ARBA00022679"/>
    </source>
</evidence>
<dbReference type="InterPro" id="IPR050483">
    <property type="entry name" value="CoA-transferase_III_domain"/>
</dbReference>
<dbReference type="PANTHER" id="PTHR48207">
    <property type="entry name" value="SUCCINATE--HYDROXYMETHYLGLUTARATE COA-TRANSFERASE"/>
    <property type="match status" value="1"/>
</dbReference>
<dbReference type="InterPro" id="IPR044855">
    <property type="entry name" value="CoA-Trfase_III_dom3_sf"/>
</dbReference>